<dbReference type="GO" id="GO:0000122">
    <property type="term" value="P:negative regulation of transcription by RNA polymerase II"/>
    <property type="evidence" value="ECO:0007669"/>
    <property type="project" value="TreeGrafter"/>
</dbReference>
<protein>
    <recommendedName>
        <fullName evidence="9">Nuclear receptor domain-containing protein</fullName>
    </recommendedName>
</protein>
<evidence type="ECO:0000313" key="11">
    <source>
        <dbReference type="EMBL" id="CAF1435737.1"/>
    </source>
</evidence>
<evidence type="ECO:0000256" key="6">
    <source>
        <dbReference type="ARBA" id="ARBA00023163"/>
    </source>
</evidence>
<dbReference type="PANTHER" id="PTHR24082:SF283">
    <property type="entry name" value="NUCLEAR HORMONE RECEPTOR HR96"/>
    <property type="match status" value="1"/>
</dbReference>
<keyword evidence="1" id="KW-0479">Metal-binding</keyword>
<dbReference type="PRINTS" id="PR00047">
    <property type="entry name" value="STROIDFINGER"/>
</dbReference>
<dbReference type="Gene3D" id="3.30.50.10">
    <property type="entry name" value="Erythroid Transcription Factor GATA-1, subunit A"/>
    <property type="match status" value="1"/>
</dbReference>
<dbReference type="SMART" id="SM00399">
    <property type="entry name" value="ZnF_C4"/>
    <property type="match status" value="1"/>
</dbReference>
<keyword evidence="12" id="KW-1185">Reference proteome</keyword>
<dbReference type="InterPro" id="IPR013088">
    <property type="entry name" value="Znf_NHR/GATA"/>
</dbReference>
<dbReference type="OrthoDB" id="10032732at2759"/>
<evidence type="ECO:0000313" key="13">
    <source>
        <dbReference type="Proteomes" id="UP000663852"/>
    </source>
</evidence>
<evidence type="ECO:0000313" key="12">
    <source>
        <dbReference type="Proteomes" id="UP000663828"/>
    </source>
</evidence>
<evidence type="ECO:0000313" key="10">
    <source>
        <dbReference type="EMBL" id="CAF1092799.1"/>
    </source>
</evidence>
<organism evidence="10 13">
    <name type="scientific">Adineta ricciae</name>
    <name type="common">Rotifer</name>
    <dbReference type="NCBI Taxonomy" id="249248"/>
    <lineage>
        <taxon>Eukaryota</taxon>
        <taxon>Metazoa</taxon>
        <taxon>Spiralia</taxon>
        <taxon>Gnathifera</taxon>
        <taxon>Rotifera</taxon>
        <taxon>Eurotatoria</taxon>
        <taxon>Bdelloidea</taxon>
        <taxon>Adinetida</taxon>
        <taxon>Adinetidae</taxon>
        <taxon>Adineta</taxon>
    </lineage>
</organism>
<dbReference type="GO" id="GO:0030154">
    <property type="term" value="P:cell differentiation"/>
    <property type="evidence" value="ECO:0007669"/>
    <property type="project" value="TreeGrafter"/>
</dbReference>
<dbReference type="Pfam" id="PF00105">
    <property type="entry name" value="zf-C4"/>
    <property type="match status" value="1"/>
</dbReference>
<dbReference type="SUPFAM" id="SSF57716">
    <property type="entry name" value="Glucocorticoid receptor-like (DNA-binding domain)"/>
    <property type="match status" value="1"/>
</dbReference>
<comment type="caution">
    <text evidence="10">The sequence shown here is derived from an EMBL/GenBank/DDBJ whole genome shotgun (WGS) entry which is preliminary data.</text>
</comment>
<reference evidence="10" key="1">
    <citation type="submission" date="2021-02" db="EMBL/GenBank/DDBJ databases">
        <authorList>
            <person name="Nowell W R."/>
        </authorList>
    </citation>
    <scope>NUCLEOTIDE SEQUENCE</scope>
</reference>
<gene>
    <name evidence="10" type="ORF">EDS130_LOCUS19570</name>
    <name evidence="11" type="ORF">XAT740_LOCUS36034</name>
</gene>
<evidence type="ECO:0000256" key="3">
    <source>
        <dbReference type="ARBA" id="ARBA00022833"/>
    </source>
</evidence>
<evidence type="ECO:0000256" key="8">
    <source>
        <dbReference type="ARBA" id="ARBA00023242"/>
    </source>
</evidence>
<keyword evidence="5" id="KW-0238">DNA-binding</keyword>
<evidence type="ECO:0000256" key="5">
    <source>
        <dbReference type="ARBA" id="ARBA00023125"/>
    </source>
</evidence>
<dbReference type="EMBL" id="CAJNOJ010000094">
    <property type="protein sequence ID" value="CAF1092799.1"/>
    <property type="molecule type" value="Genomic_DNA"/>
</dbReference>
<keyword evidence="3" id="KW-0862">Zinc</keyword>
<keyword evidence="7" id="KW-0675">Receptor</keyword>
<dbReference type="GO" id="GO:0000978">
    <property type="term" value="F:RNA polymerase II cis-regulatory region sequence-specific DNA binding"/>
    <property type="evidence" value="ECO:0007669"/>
    <property type="project" value="TreeGrafter"/>
</dbReference>
<keyword evidence="2" id="KW-0863">Zinc-finger</keyword>
<evidence type="ECO:0000256" key="1">
    <source>
        <dbReference type="ARBA" id="ARBA00022723"/>
    </source>
</evidence>
<keyword evidence="6" id="KW-0804">Transcription</keyword>
<evidence type="ECO:0000256" key="2">
    <source>
        <dbReference type="ARBA" id="ARBA00022771"/>
    </source>
</evidence>
<dbReference type="PROSITE" id="PS00031">
    <property type="entry name" value="NUCLEAR_REC_DBD_1"/>
    <property type="match status" value="1"/>
</dbReference>
<dbReference type="Proteomes" id="UP000663852">
    <property type="component" value="Unassembled WGS sequence"/>
</dbReference>
<evidence type="ECO:0000256" key="7">
    <source>
        <dbReference type="ARBA" id="ARBA00023170"/>
    </source>
</evidence>
<dbReference type="PROSITE" id="PS51030">
    <property type="entry name" value="NUCLEAR_REC_DBD_2"/>
    <property type="match status" value="1"/>
</dbReference>
<dbReference type="InterPro" id="IPR050234">
    <property type="entry name" value="Nuclear_hormone_rcpt_NR1"/>
</dbReference>
<sequence>MEQPSTTASEVCKICGAPANFTNFGAISCSSCKMFFKRNAESKQDSFQCDLNNKCDINIHSRRVCPACRLRKCFTVGMQVELIRGSRLRKNVKRQHGIESKLPNWKQKTSVSSQLPTVNLLRSDQSTLTTKQWTLLSNLLHCYDEHSGVENALQFRHEQIRFPLRLRYKLTSTTDFVTLNMARMQQMFEKNVDFRSIGCSDRSILLRNTVKHTECIGATFALYQAGLLHDPLFYQTTATIFGVDIMLKILQLIEIFDSDATFVKLILVITAFSTTKYTVYSGRACNELADSKSVLRIHDSYLEIAWKYMVYKYTYQQAVLRFCHLLRCLLRVNRTIVEVDQIREYKSIIEIVVEQSDKFSINN</sequence>
<dbReference type="Proteomes" id="UP000663828">
    <property type="component" value="Unassembled WGS sequence"/>
</dbReference>
<dbReference type="PANTHER" id="PTHR24082">
    <property type="entry name" value="NUCLEAR HORMONE RECEPTOR"/>
    <property type="match status" value="1"/>
</dbReference>
<accession>A0A814NNE6</accession>
<dbReference type="EMBL" id="CAJNOR010003661">
    <property type="protein sequence ID" value="CAF1435737.1"/>
    <property type="molecule type" value="Genomic_DNA"/>
</dbReference>
<keyword evidence="8" id="KW-0539">Nucleus</keyword>
<dbReference type="GO" id="GO:0008270">
    <property type="term" value="F:zinc ion binding"/>
    <property type="evidence" value="ECO:0007669"/>
    <property type="project" value="UniProtKB-KW"/>
</dbReference>
<evidence type="ECO:0000259" key="9">
    <source>
        <dbReference type="PROSITE" id="PS51030"/>
    </source>
</evidence>
<dbReference type="GO" id="GO:0045944">
    <property type="term" value="P:positive regulation of transcription by RNA polymerase II"/>
    <property type="evidence" value="ECO:0007669"/>
    <property type="project" value="TreeGrafter"/>
</dbReference>
<proteinExistence type="predicted"/>
<keyword evidence="4" id="KW-0805">Transcription regulation</keyword>
<evidence type="ECO:0000256" key="4">
    <source>
        <dbReference type="ARBA" id="ARBA00023015"/>
    </source>
</evidence>
<name>A0A814NNE6_ADIRI</name>
<dbReference type="InterPro" id="IPR001628">
    <property type="entry name" value="Znf_hrmn_rcpt"/>
</dbReference>
<feature type="domain" description="Nuclear receptor" evidence="9">
    <location>
        <begin position="9"/>
        <end position="85"/>
    </location>
</feature>
<dbReference type="AlphaFoldDB" id="A0A814NNE6"/>
<dbReference type="GO" id="GO:0004879">
    <property type="term" value="F:nuclear receptor activity"/>
    <property type="evidence" value="ECO:0007669"/>
    <property type="project" value="TreeGrafter"/>
</dbReference>